<sequence length="240" mass="28159">MDQSYAFSEKSSDLIDARVTTTNLFWLLRFCINDIFCYRILGITSNLNDAKSIKKGDMVKINENNVVVLGRVVAASANLNVLLKNKDALIQRDLRNYEVNLKIAEKCCRGESKINQMRNILSSFFNRITEKVLKTFEKDLFIFGPYKIVLKILNYQSKNKFLVMIVFNKRIIVTHCFCMKRRKENATNIRNSFSRDVRVVRDFLNIAIRRCKITVLNSLRILYKTNCTEQYRITVKRNEK</sequence>
<reference evidence="2" key="1">
    <citation type="submission" date="2025-08" db="UniProtKB">
        <authorList>
            <consortium name="RefSeq"/>
        </authorList>
    </citation>
    <scope>IDENTIFICATION</scope>
    <source>
        <tissue evidence="2">Whole Larva</tissue>
    </source>
</reference>
<evidence type="ECO:0000313" key="2">
    <source>
        <dbReference type="RefSeq" id="XP_017774118.1"/>
    </source>
</evidence>
<proteinExistence type="predicted"/>
<dbReference type="RefSeq" id="XP_017774118.1">
    <property type="nucleotide sequence ID" value="XM_017918629.1"/>
</dbReference>
<keyword evidence="1" id="KW-1185">Reference proteome</keyword>
<dbReference type="GeneID" id="108560908"/>
<protein>
    <submittedName>
        <fullName evidence="2">Uncharacterized protein LOC108560908</fullName>
    </submittedName>
</protein>
<dbReference type="Proteomes" id="UP000695000">
    <property type="component" value="Unplaced"/>
</dbReference>
<accession>A0ABM1MHR8</accession>
<evidence type="ECO:0000313" key="1">
    <source>
        <dbReference type="Proteomes" id="UP000695000"/>
    </source>
</evidence>
<organism evidence="1 2">
    <name type="scientific">Nicrophorus vespilloides</name>
    <name type="common">Boreal carrion beetle</name>
    <dbReference type="NCBI Taxonomy" id="110193"/>
    <lineage>
        <taxon>Eukaryota</taxon>
        <taxon>Metazoa</taxon>
        <taxon>Ecdysozoa</taxon>
        <taxon>Arthropoda</taxon>
        <taxon>Hexapoda</taxon>
        <taxon>Insecta</taxon>
        <taxon>Pterygota</taxon>
        <taxon>Neoptera</taxon>
        <taxon>Endopterygota</taxon>
        <taxon>Coleoptera</taxon>
        <taxon>Polyphaga</taxon>
        <taxon>Staphyliniformia</taxon>
        <taxon>Silphidae</taxon>
        <taxon>Nicrophorinae</taxon>
        <taxon>Nicrophorus</taxon>
    </lineage>
</organism>
<gene>
    <name evidence="2" type="primary">LOC108560908</name>
</gene>
<name>A0ABM1MHR8_NICVS</name>